<organism evidence="7 8">
    <name type="scientific">Prymnesium parvum</name>
    <name type="common">Toxic golden alga</name>
    <dbReference type="NCBI Taxonomy" id="97485"/>
    <lineage>
        <taxon>Eukaryota</taxon>
        <taxon>Haptista</taxon>
        <taxon>Haptophyta</taxon>
        <taxon>Prymnesiophyceae</taxon>
        <taxon>Prymnesiales</taxon>
        <taxon>Prymnesiaceae</taxon>
        <taxon>Prymnesium</taxon>
    </lineage>
</organism>
<feature type="region of interest" description="Disordered" evidence="4">
    <location>
        <begin position="43"/>
        <end position="81"/>
    </location>
</feature>
<reference evidence="7 8" key="1">
    <citation type="journal article" date="2024" name="Science">
        <title>Giant polyketide synthase enzymes in the biosynthesis of giant marine polyether toxins.</title>
        <authorList>
            <person name="Fallon T.R."/>
            <person name="Shende V.V."/>
            <person name="Wierzbicki I.H."/>
            <person name="Pendleton A.L."/>
            <person name="Watervoot N.F."/>
            <person name="Auber R.P."/>
            <person name="Gonzalez D.J."/>
            <person name="Wisecaver J.H."/>
            <person name="Moore B.S."/>
        </authorList>
    </citation>
    <scope>NUCLEOTIDE SEQUENCE [LARGE SCALE GENOMIC DNA]</scope>
    <source>
        <strain evidence="7 8">12B1</strain>
    </source>
</reference>
<comment type="similarity">
    <text evidence="1">Belongs to the aspartyl/asparaginyl beta-hydroxylase family.</text>
</comment>
<keyword evidence="5" id="KW-0472">Membrane</keyword>
<evidence type="ECO:0000256" key="2">
    <source>
        <dbReference type="ARBA" id="ARBA00022964"/>
    </source>
</evidence>
<dbReference type="PANTHER" id="PTHR46332:SF5">
    <property type="entry name" value="ASPARTATE BETA-HYDROXYLASE DOMAIN CONTAINING 2"/>
    <property type="match status" value="1"/>
</dbReference>
<dbReference type="InterPro" id="IPR007803">
    <property type="entry name" value="Asp/Arg/Pro-Hydrxlase"/>
</dbReference>
<keyword evidence="5" id="KW-1133">Transmembrane helix</keyword>
<keyword evidence="8" id="KW-1185">Reference proteome</keyword>
<name>A0AB34JUL4_PRYPA</name>
<feature type="domain" description="Aspartyl/asparaginy/proline hydroxylase" evidence="6">
    <location>
        <begin position="172"/>
        <end position="337"/>
    </location>
</feature>
<evidence type="ECO:0000256" key="1">
    <source>
        <dbReference type="ARBA" id="ARBA00007730"/>
    </source>
</evidence>
<evidence type="ECO:0000256" key="5">
    <source>
        <dbReference type="SAM" id="Phobius"/>
    </source>
</evidence>
<dbReference type="EMBL" id="JBGBPQ010000004">
    <property type="protein sequence ID" value="KAL1525974.1"/>
    <property type="molecule type" value="Genomic_DNA"/>
</dbReference>
<evidence type="ECO:0000259" key="6">
    <source>
        <dbReference type="Pfam" id="PF05118"/>
    </source>
</evidence>
<dbReference type="Proteomes" id="UP001515480">
    <property type="component" value="Unassembled WGS sequence"/>
</dbReference>
<dbReference type="Pfam" id="PF05118">
    <property type="entry name" value="Asp_Arg_Hydrox"/>
    <property type="match status" value="1"/>
</dbReference>
<dbReference type="AlphaFoldDB" id="A0AB34JUL4"/>
<dbReference type="SUPFAM" id="SSF51197">
    <property type="entry name" value="Clavaminate synthase-like"/>
    <property type="match status" value="1"/>
</dbReference>
<dbReference type="GO" id="GO:0016020">
    <property type="term" value="C:membrane"/>
    <property type="evidence" value="ECO:0007669"/>
    <property type="project" value="TreeGrafter"/>
</dbReference>
<keyword evidence="5" id="KW-0812">Transmembrane</keyword>
<gene>
    <name evidence="7" type="ORF">AB1Y20_020800</name>
</gene>
<feature type="compositionally biased region" description="Pro residues" evidence="4">
    <location>
        <begin position="48"/>
        <end position="60"/>
    </location>
</feature>
<sequence>MLKSLRSSGLPDSRLLLLRMSAGLVPSLLLLWYVRTRRRQLSSATAAAPPPPDASPPPPRAETAARDDSSDEEEPPKTEHEVEVWKKVNGVWDEYCLSPLVRIAAQKWVRQMADPQNKELERLRGWLLLKLNGKTRAPPPSQWQRGCPEILAGLRGMPLWPSARLPWLQPFEENFAAIRRELLALRAARGFQPLKIPNWASKHKLASPDGAGSVSHDAGDWNVYYLFLHEVKFAENCARCPETTKLLQGLGARSYQHAFFSALTPGTHILQHHGPTNKKLRVQLPIVGAEGSELRVADQLVRGKEGECILFDDSFEHEAWHRGDKTRIVLVFDVWHPDLTDREVQFLSLLQRSRMRAEMAAEAHAREKASMQEAAGEGAGDSCKADEKGDNFYQLLQEAKDLLPDNDWWVQ</sequence>
<feature type="transmembrane region" description="Helical" evidence="5">
    <location>
        <begin position="15"/>
        <end position="34"/>
    </location>
</feature>
<proteinExistence type="inferred from homology"/>
<keyword evidence="3" id="KW-0560">Oxidoreductase</keyword>
<evidence type="ECO:0000256" key="4">
    <source>
        <dbReference type="SAM" id="MobiDB-lite"/>
    </source>
</evidence>
<dbReference type="GO" id="GO:0051213">
    <property type="term" value="F:dioxygenase activity"/>
    <property type="evidence" value="ECO:0007669"/>
    <property type="project" value="UniProtKB-KW"/>
</dbReference>
<accession>A0AB34JUL4</accession>
<comment type="caution">
    <text evidence="7">The sequence shown here is derived from an EMBL/GenBank/DDBJ whole genome shotgun (WGS) entry which is preliminary data.</text>
</comment>
<dbReference type="PANTHER" id="PTHR46332">
    <property type="entry name" value="ASPARTATE BETA-HYDROXYLASE DOMAIN-CONTAINING PROTEIN 2"/>
    <property type="match status" value="1"/>
</dbReference>
<evidence type="ECO:0000313" key="8">
    <source>
        <dbReference type="Proteomes" id="UP001515480"/>
    </source>
</evidence>
<protein>
    <recommendedName>
        <fullName evidence="6">Aspartyl/asparaginy/proline hydroxylase domain-containing protein</fullName>
    </recommendedName>
</protein>
<evidence type="ECO:0000313" key="7">
    <source>
        <dbReference type="EMBL" id="KAL1525974.1"/>
    </source>
</evidence>
<dbReference type="InterPro" id="IPR051821">
    <property type="entry name" value="Asp/Asn_beta-hydroxylase"/>
</dbReference>
<dbReference type="Gene3D" id="2.60.120.330">
    <property type="entry name" value="B-lactam Antibiotic, Isopenicillin N Synthase, Chain"/>
    <property type="match status" value="1"/>
</dbReference>
<keyword evidence="2" id="KW-0223">Dioxygenase</keyword>
<evidence type="ECO:0000256" key="3">
    <source>
        <dbReference type="ARBA" id="ARBA00023002"/>
    </source>
</evidence>
<dbReference type="InterPro" id="IPR027443">
    <property type="entry name" value="IPNS-like_sf"/>
</dbReference>